<evidence type="ECO:0000256" key="16">
    <source>
        <dbReference type="ARBA" id="ARBA00026026"/>
    </source>
</evidence>
<evidence type="ECO:0000256" key="8">
    <source>
        <dbReference type="ARBA" id="ARBA00022562"/>
    </source>
</evidence>
<evidence type="ECO:0000256" key="6">
    <source>
        <dbReference type="ARBA" id="ARBA00022448"/>
    </source>
</evidence>
<sequence length="256" mass="29521">MFPIRNRRGVFPTQRRGYPRYNVPRRTYMSKRMDGRRQYNTPKKAYDEGKMLNQRIHEDQSGPGFVLCNNSAVSTYITFPSIVKFQPNRSRSYIKLRRLVFKGTLKIERVQADMNMDGPTPGIEGVFSMVVVVDRKPHMSASACLHSFDELFGARINSLGTLTITPSMRDRFYIRHILKRVVSVEKDTAMVELEGFTSLSNKRYSCWSGFKDLDRDTCNGVYDNITKNAVLIYYCWMSDVSSKASSFVSFDLDYIG</sequence>
<evidence type="ECO:0000256" key="11">
    <source>
        <dbReference type="ARBA" id="ARBA00023031"/>
    </source>
</evidence>
<dbReference type="GO" id="GO:0046740">
    <property type="term" value="P:transport of virus in host, cell to cell"/>
    <property type="evidence" value="ECO:0007669"/>
    <property type="project" value="UniProtKB-KW"/>
</dbReference>
<evidence type="ECO:0000256" key="17">
    <source>
        <dbReference type="RuleBase" id="RU363026"/>
    </source>
</evidence>
<dbReference type="GO" id="GO:0003697">
    <property type="term" value="F:single-stranded DNA binding"/>
    <property type="evidence" value="ECO:0007669"/>
    <property type="project" value="InterPro"/>
</dbReference>
<comment type="similarity">
    <text evidence="4 17">Belongs to the begomovirus nuclear shuttle protein family.</text>
</comment>
<dbReference type="GO" id="GO:0020002">
    <property type="term" value="C:host cell plasma membrane"/>
    <property type="evidence" value="ECO:0007669"/>
    <property type="project" value="UniProtKB-SubCell"/>
</dbReference>
<evidence type="ECO:0000256" key="12">
    <source>
        <dbReference type="ARBA" id="ARBA00023125"/>
    </source>
</evidence>
<dbReference type="GO" id="GO:0030430">
    <property type="term" value="C:host cell cytoplasm"/>
    <property type="evidence" value="ECO:0007669"/>
    <property type="project" value="UniProtKB-SubCell"/>
</dbReference>
<keyword evidence="7 17" id="KW-1032">Host cell membrane</keyword>
<dbReference type="GO" id="GO:0019028">
    <property type="term" value="C:viral capsid"/>
    <property type="evidence" value="ECO:0007669"/>
    <property type="project" value="InterPro"/>
</dbReference>
<evidence type="ECO:0000256" key="14">
    <source>
        <dbReference type="ARBA" id="ARBA00023200"/>
    </source>
</evidence>
<evidence type="ECO:0000256" key="5">
    <source>
        <dbReference type="ARBA" id="ARBA00014908"/>
    </source>
</evidence>
<dbReference type="GO" id="GO:0005198">
    <property type="term" value="F:structural molecule activity"/>
    <property type="evidence" value="ECO:0007669"/>
    <property type="project" value="InterPro"/>
</dbReference>
<comment type="subcellular location">
    <subcellularLocation>
        <location evidence="3 17">Host cell membrane</location>
        <topology evidence="3 17">Peripheral membrane protein</topology>
        <orientation evidence="3 17">Cytoplasmic side</orientation>
    </subcellularLocation>
    <subcellularLocation>
        <location evidence="2 17">Host cytoplasm</location>
    </subcellularLocation>
    <subcellularLocation>
        <location evidence="1 17">Host nucleus</location>
    </subcellularLocation>
</comment>
<comment type="function">
    <text evidence="15 17">Binds to the genomic viral ssDNA, shuttles it into and out of the cell nucleus. Begomoviruses use 2 proteins to transport their DNA from cell to cell. The nuclear shuttle protein (NSP) shuttles it between nucleus and cytoplasm and the movement protein (MP) probably transports the DNA-NSP complex to the cell periphery and facilitates movement across the cell wall.</text>
</comment>
<dbReference type="PRINTS" id="PR00223">
    <property type="entry name" value="GEMCOATARBR1"/>
</dbReference>
<dbReference type="GO" id="GO:0043657">
    <property type="term" value="C:host cell"/>
    <property type="evidence" value="ECO:0007669"/>
    <property type="project" value="InterPro"/>
</dbReference>
<accession>A0A6B9L2I2</accession>
<evidence type="ECO:0000256" key="1">
    <source>
        <dbReference type="ARBA" id="ARBA00004147"/>
    </source>
</evidence>
<keyword evidence="10 17" id="KW-1043">Host membrane</keyword>
<reference evidence="18" key="1">
    <citation type="submission" date="2019-07" db="EMBL/GenBank/DDBJ databases">
        <title>Network analysis of the papaya orchard virome from two agroecological regions of Chiapas.</title>
        <authorList>
            <person name="Alcala-Briseno R.I.I."/>
            <person name="Casarrubias-Castillo K."/>
            <person name="Lopez-Ley D."/>
            <person name="Garrett K.A."/>
            <person name="Silva-Rosales L."/>
        </authorList>
    </citation>
    <scope>NUCLEOTIDE SEQUENCE</scope>
    <source>
        <strain evidence="18">UHBV-16B.CD-W</strain>
    </source>
</reference>
<organism evidence="18">
    <name type="scientific">Begomovirus sp</name>
    <dbReference type="NCBI Taxonomy" id="1911905"/>
    <lineage>
        <taxon>Viruses</taxon>
        <taxon>Monodnaviria</taxon>
        <taxon>Shotokuvirae</taxon>
        <taxon>Cressdnaviricota</taxon>
        <taxon>Repensiviricetes</taxon>
        <taxon>Geplafuvirales</taxon>
        <taxon>Geminiviridae</taxon>
        <taxon>Begomovirus</taxon>
    </lineage>
</organism>
<evidence type="ECO:0000256" key="3">
    <source>
        <dbReference type="ARBA" id="ARBA00004501"/>
    </source>
</evidence>
<evidence type="ECO:0000313" key="18">
    <source>
        <dbReference type="EMBL" id="QHB15527.1"/>
    </source>
</evidence>
<dbReference type="PRINTS" id="PR00225">
    <property type="entry name" value="GEMCOATBR1"/>
</dbReference>
<dbReference type="GO" id="GO:0051027">
    <property type="term" value="P:DNA transport"/>
    <property type="evidence" value="ECO:0007669"/>
    <property type="project" value="InterPro"/>
</dbReference>
<comment type="subunit">
    <text evidence="16 17">Binds to single-stranded and double-stranded viral DNA. Interacts with the host nuclear shuttle interacting (NSI) protein. This interaction may allow NSP to recruit NSI monomers to the viral genome and thus regulate nuclear export of viral genome by NSP.</text>
</comment>
<evidence type="ECO:0000256" key="13">
    <source>
        <dbReference type="ARBA" id="ARBA00023136"/>
    </source>
</evidence>
<name>A0A6B9L2I2_9GEMI</name>
<keyword evidence="13 17" id="KW-0472">Membrane</keyword>
<keyword evidence="12 17" id="KW-0238">DNA-binding</keyword>
<keyword evidence="14 17" id="KW-1035">Host cytoplasm</keyword>
<evidence type="ECO:0000256" key="4">
    <source>
        <dbReference type="ARBA" id="ARBA00005789"/>
    </source>
</evidence>
<keyword evidence="11 17" id="KW-0916">Viral movement protein</keyword>
<dbReference type="InterPro" id="IPR000263">
    <property type="entry name" value="GV_A/BR1_coat"/>
</dbReference>
<keyword evidence="8 17" id="KW-1048">Host nucleus</keyword>
<protein>
    <recommendedName>
        <fullName evidence="5 17">Nuclear shuttle protein</fullName>
        <shortName evidence="17">NSP</shortName>
    </recommendedName>
</protein>
<dbReference type="EMBL" id="MN203177">
    <property type="protein sequence ID" value="QHB15527.1"/>
    <property type="molecule type" value="Genomic_DNA"/>
</dbReference>
<evidence type="ECO:0000256" key="9">
    <source>
        <dbReference type="ARBA" id="ARBA00022581"/>
    </source>
</evidence>
<dbReference type="Pfam" id="PF00844">
    <property type="entry name" value="Gemini_coat"/>
    <property type="match status" value="1"/>
</dbReference>
<dbReference type="InterPro" id="IPR001530">
    <property type="entry name" value="Gemini_BR1"/>
</dbReference>
<evidence type="ECO:0000256" key="10">
    <source>
        <dbReference type="ARBA" id="ARBA00022870"/>
    </source>
</evidence>
<evidence type="ECO:0000256" key="7">
    <source>
        <dbReference type="ARBA" id="ARBA00022511"/>
    </source>
</evidence>
<dbReference type="GO" id="GO:0042025">
    <property type="term" value="C:host cell nucleus"/>
    <property type="evidence" value="ECO:0007669"/>
    <property type="project" value="UniProtKB-SubCell"/>
</dbReference>
<evidence type="ECO:0000256" key="15">
    <source>
        <dbReference type="ARBA" id="ARBA00025176"/>
    </source>
</evidence>
<proteinExistence type="inferred from homology"/>
<evidence type="ECO:0000256" key="2">
    <source>
        <dbReference type="ARBA" id="ARBA00004192"/>
    </source>
</evidence>
<keyword evidence="9 17" id="KW-0945">Host-virus interaction</keyword>
<keyword evidence="6 17" id="KW-0813">Transport</keyword>